<dbReference type="InterPro" id="IPR029063">
    <property type="entry name" value="SAM-dependent_MTases_sf"/>
</dbReference>
<feature type="compositionally biased region" description="Low complexity" evidence="2">
    <location>
        <begin position="54"/>
        <end position="73"/>
    </location>
</feature>
<evidence type="ECO:0000256" key="2">
    <source>
        <dbReference type="SAM" id="MobiDB-lite"/>
    </source>
</evidence>
<feature type="compositionally biased region" description="Basic and acidic residues" evidence="2">
    <location>
        <begin position="489"/>
        <end position="501"/>
    </location>
</feature>
<proteinExistence type="inferred from homology"/>
<dbReference type="Gene3D" id="2.60.120.590">
    <property type="entry name" value="Alpha-ketoglutarate-dependent dioxygenase AlkB-like"/>
    <property type="match status" value="1"/>
</dbReference>
<dbReference type="InterPro" id="IPR027450">
    <property type="entry name" value="AlkB-like"/>
</dbReference>
<comment type="caution">
    <text evidence="4">The sequence shown here is derived from an EMBL/GenBank/DDBJ whole genome shotgun (WGS) entry which is preliminary data.</text>
</comment>
<dbReference type="InterPro" id="IPR037151">
    <property type="entry name" value="AlkB-like_sf"/>
</dbReference>
<dbReference type="PROSITE" id="PS51471">
    <property type="entry name" value="FE2OG_OXY"/>
    <property type="match status" value="1"/>
</dbReference>
<accession>A0ABQ5SLY9</accession>
<dbReference type="Pfam" id="PF13532">
    <property type="entry name" value="2OG-FeII_Oxy_2"/>
    <property type="match status" value="1"/>
</dbReference>
<dbReference type="SUPFAM" id="SSF53335">
    <property type="entry name" value="S-adenosyl-L-methionine-dependent methyltransferases"/>
    <property type="match status" value="1"/>
</dbReference>
<protein>
    <recommendedName>
        <fullName evidence="3">Fe2OG dioxygenase domain-containing protein</fullName>
    </recommendedName>
</protein>
<dbReference type="Gene3D" id="3.40.50.150">
    <property type="entry name" value="Vaccinia Virus protein VP39"/>
    <property type="match status" value="1"/>
</dbReference>
<evidence type="ECO:0000313" key="5">
    <source>
        <dbReference type="Proteomes" id="UP001165090"/>
    </source>
</evidence>
<keyword evidence="5" id="KW-1185">Reference proteome</keyword>
<feature type="compositionally biased region" description="Pro residues" evidence="2">
    <location>
        <begin position="462"/>
        <end position="472"/>
    </location>
</feature>
<sequence>MPRSVVMGFIKAPPGKITRYLWVGGVHGMSVRQLSELFAPYGNPTVVLPEHDPSAPSSSSAPAAADATSPSGSSQQMSCFHAFLSFDGEGDAAAAVAAVPRNAPWPVAGGRKIVLHFADVRRDKRPVPRPVCTSTSELGVPGLVLLKDFVTEEEERMLLAEVLGTKLTAAAAAGDGDGDGAMTAPSASFPRPHPVEPLSDTTTALKDTAAAGEGDGGEGKGNPTSQGAAATCVAEAGAGAGAGAADGSGGEGGGADRWEVMAKRRVQHYGYRFDYATRNVDPAKPLGPLPTWAAALADRIAALPEVSQPLDQLTVNEYDPGVGLAPHVDTHSAFTGPIISLSLGSSAVMEMRRGDVARPLLLPPRSLLVMGGESRYAWQHYIPHRGADLVGSQLLPRSRRVSLTFRKARGYPCECDYPDCCDSQQASLPPTRISQLQQSRQMQQQHGKGQYRGDEQEDEQQPNPPAPAPAPAPALVTPHQQQQGQLKGGNERNEHQVDAADHTAAPLTHGSLRRGVVFISGGGSGGSRRSSITGGGDGEGKDKGSKERREAEEAEEEARLSALEAEYVHKVYDAIAPHFSATRFAIWPKVRTFIESLPRGSIVADVGCGNGKYFGVRRDLAVLGSDI</sequence>
<evidence type="ECO:0000313" key="4">
    <source>
        <dbReference type="EMBL" id="GLI71013.1"/>
    </source>
</evidence>
<dbReference type="InterPro" id="IPR032857">
    <property type="entry name" value="ALKBH4"/>
</dbReference>
<organism evidence="4 5">
    <name type="scientific">Volvox africanus</name>
    <dbReference type="NCBI Taxonomy" id="51714"/>
    <lineage>
        <taxon>Eukaryota</taxon>
        <taxon>Viridiplantae</taxon>
        <taxon>Chlorophyta</taxon>
        <taxon>core chlorophytes</taxon>
        <taxon>Chlorophyceae</taxon>
        <taxon>CS clade</taxon>
        <taxon>Chlamydomonadales</taxon>
        <taxon>Volvocaceae</taxon>
        <taxon>Volvox</taxon>
    </lineage>
</organism>
<feature type="compositionally biased region" description="Basic and acidic residues" evidence="2">
    <location>
        <begin position="538"/>
        <end position="551"/>
    </location>
</feature>
<comment type="similarity">
    <text evidence="1">Belongs to the alkB family.</text>
</comment>
<dbReference type="Proteomes" id="UP001165090">
    <property type="component" value="Unassembled WGS sequence"/>
</dbReference>
<dbReference type="InterPro" id="IPR005123">
    <property type="entry name" value="Oxoglu/Fe-dep_dioxygenase_dom"/>
</dbReference>
<feature type="compositionally biased region" description="Low complexity" evidence="2">
    <location>
        <begin position="435"/>
        <end position="448"/>
    </location>
</feature>
<feature type="region of interest" description="Disordered" evidence="2">
    <location>
        <begin position="174"/>
        <end position="200"/>
    </location>
</feature>
<feature type="domain" description="Fe2OG dioxygenase" evidence="3">
    <location>
        <begin position="309"/>
        <end position="409"/>
    </location>
</feature>
<gene>
    <name evidence="4" type="ORF">VaNZ11_016129</name>
</gene>
<dbReference type="PANTHER" id="PTHR12463">
    <property type="entry name" value="OXYGENASE-RELATED"/>
    <property type="match status" value="1"/>
</dbReference>
<evidence type="ECO:0000256" key="1">
    <source>
        <dbReference type="ARBA" id="ARBA00007879"/>
    </source>
</evidence>
<reference evidence="4 5" key="1">
    <citation type="journal article" date="2023" name="IScience">
        <title>Expanded male sex-determining region conserved during the evolution of homothallism in the green alga Volvox.</title>
        <authorList>
            <person name="Yamamoto K."/>
            <person name="Matsuzaki R."/>
            <person name="Mahakham W."/>
            <person name="Heman W."/>
            <person name="Sekimoto H."/>
            <person name="Kawachi M."/>
            <person name="Minakuchi Y."/>
            <person name="Toyoda A."/>
            <person name="Nozaki H."/>
        </authorList>
    </citation>
    <scope>NUCLEOTIDE SEQUENCE [LARGE SCALE GENOMIC DNA]</scope>
    <source>
        <strain evidence="4 5">NIES-4468</strain>
    </source>
</reference>
<feature type="region of interest" description="Disordered" evidence="2">
    <location>
        <begin position="432"/>
        <end position="557"/>
    </location>
</feature>
<evidence type="ECO:0000259" key="3">
    <source>
        <dbReference type="PROSITE" id="PS51471"/>
    </source>
</evidence>
<feature type="non-terminal residue" evidence="4">
    <location>
        <position position="627"/>
    </location>
</feature>
<feature type="region of interest" description="Disordered" evidence="2">
    <location>
        <begin position="48"/>
        <end position="73"/>
    </location>
</feature>
<dbReference type="SUPFAM" id="SSF51197">
    <property type="entry name" value="Clavaminate synthase-like"/>
    <property type="match status" value="1"/>
</dbReference>
<dbReference type="EMBL" id="BSDZ01000101">
    <property type="protein sequence ID" value="GLI71013.1"/>
    <property type="molecule type" value="Genomic_DNA"/>
</dbReference>
<dbReference type="PANTHER" id="PTHR12463:SF1">
    <property type="entry name" value="2-OXOGLUTARATE AND FE-DEPENDENT OXYGENASE FAMILY PROTEIN"/>
    <property type="match status" value="1"/>
</dbReference>
<name>A0ABQ5SLY9_9CHLO</name>